<evidence type="ECO:0000256" key="6">
    <source>
        <dbReference type="SAM" id="Phobius"/>
    </source>
</evidence>
<keyword evidence="4 6" id="KW-0472">Membrane</keyword>
<dbReference type="EMBL" id="KQ426142">
    <property type="protein sequence ID" value="KOF68590.1"/>
    <property type="molecule type" value="Genomic_DNA"/>
</dbReference>
<gene>
    <name evidence="7" type="ORF">OCBIM_22006916mg</name>
</gene>
<dbReference type="PANTHER" id="PTHR12011">
    <property type="entry name" value="ADHESION G-PROTEIN COUPLED RECEPTOR"/>
    <property type="match status" value="1"/>
</dbReference>
<dbReference type="PANTHER" id="PTHR12011:SF347">
    <property type="entry name" value="FI21270P1-RELATED"/>
    <property type="match status" value="1"/>
</dbReference>
<organism evidence="7">
    <name type="scientific">Octopus bimaculoides</name>
    <name type="common">California two-spotted octopus</name>
    <dbReference type="NCBI Taxonomy" id="37653"/>
    <lineage>
        <taxon>Eukaryota</taxon>
        <taxon>Metazoa</taxon>
        <taxon>Spiralia</taxon>
        <taxon>Lophotrochozoa</taxon>
        <taxon>Mollusca</taxon>
        <taxon>Cephalopoda</taxon>
        <taxon>Coleoidea</taxon>
        <taxon>Octopodiformes</taxon>
        <taxon>Octopoda</taxon>
        <taxon>Incirrata</taxon>
        <taxon>Octopodidae</taxon>
        <taxon>Octopus</taxon>
    </lineage>
</organism>
<evidence type="ECO:0008006" key="8">
    <source>
        <dbReference type="Google" id="ProtNLM"/>
    </source>
</evidence>
<feature type="transmembrane region" description="Helical" evidence="6">
    <location>
        <begin position="54"/>
        <end position="77"/>
    </location>
</feature>
<evidence type="ECO:0000256" key="1">
    <source>
        <dbReference type="ARBA" id="ARBA00004141"/>
    </source>
</evidence>
<dbReference type="GO" id="GO:0005886">
    <property type="term" value="C:plasma membrane"/>
    <property type="evidence" value="ECO:0007669"/>
    <property type="project" value="TreeGrafter"/>
</dbReference>
<dbReference type="GO" id="GO:0004930">
    <property type="term" value="F:G protein-coupled receptor activity"/>
    <property type="evidence" value="ECO:0007669"/>
    <property type="project" value="InterPro"/>
</dbReference>
<proteinExistence type="predicted"/>
<dbReference type="OrthoDB" id="347083at2759"/>
<evidence type="ECO:0000256" key="5">
    <source>
        <dbReference type="SAM" id="MobiDB-lite"/>
    </source>
</evidence>
<dbReference type="Pfam" id="PF00002">
    <property type="entry name" value="7tm_2"/>
    <property type="match status" value="1"/>
</dbReference>
<evidence type="ECO:0000256" key="3">
    <source>
        <dbReference type="ARBA" id="ARBA00022989"/>
    </source>
</evidence>
<dbReference type="PROSITE" id="PS00650">
    <property type="entry name" value="G_PROTEIN_RECEP_F2_2"/>
    <property type="match status" value="1"/>
</dbReference>
<evidence type="ECO:0000256" key="2">
    <source>
        <dbReference type="ARBA" id="ARBA00022692"/>
    </source>
</evidence>
<dbReference type="KEGG" id="obi:106880946"/>
<keyword evidence="2 6" id="KW-0812">Transmembrane</keyword>
<accession>A0A0L8FW06</accession>
<dbReference type="InterPro" id="IPR000832">
    <property type="entry name" value="GPCR_2_secretin-like"/>
</dbReference>
<evidence type="ECO:0000256" key="4">
    <source>
        <dbReference type="ARBA" id="ARBA00023136"/>
    </source>
</evidence>
<evidence type="ECO:0000313" key="7">
    <source>
        <dbReference type="EMBL" id="KOF68590.1"/>
    </source>
</evidence>
<sequence length="122" mass="14256">MFSLVICHLISMQHNERFEHKSRKIRAFGIAGLFFLLGLSWVLAFLAFGEAAKVFQFLFVTFNTLQGMFIFLFYCLFKEDARDVICLFVCKRKSWKPRQVRKNIKTPSSGDETEDKTTETNL</sequence>
<keyword evidence="3 6" id="KW-1133">Transmembrane helix</keyword>
<dbReference type="AlphaFoldDB" id="A0A0L8FW06"/>
<name>A0A0L8FW06_OCTBM</name>
<dbReference type="InterPro" id="IPR017983">
    <property type="entry name" value="GPCR_2_secretin-like_CS"/>
</dbReference>
<dbReference type="Gene3D" id="1.20.1070.10">
    <property type="entry name" value="Rhodopsin 7-helix transmembrane proteins"/>
    <property type="match status" value="1"/>
</dbReference>
<feature type="transmembrane region" description="Helical" evidence="6">
    <location>
        <begin position="27"/>
        <end position="48"/>
    </location>
</feature>
<reference evidence="7" key="1">
    <citation type="submission" date="2015-07" db="EMBL/GenBank/DDBJ databases">
        <title>MeaNS - Measles Nucleotide Surveillance Program.</title>
        <authorList>
            <person name="Tran T."/>
            <person name="Druce J."/>
        </authorList>
    </citation>
    <scope>NUCLEOTIDE SEQUENCE</scope>
    <source>
        <strain evidence="7">UCB-OBI-ISO-001</strain>
        <tissue evidence="7">Gonad</tissue>
    </source>
</reference>
<feature type="region of interest" description="Disordered" evidence="5">
    <location>
        <begin position="98"/>
        <end position="122"/>
    </location>
</feature>
<comment type="subcellular location">
    <subcellularLocation>
        <location evidence="1">Membrane</location>
        <topology evidence="1">Multi-pass membrane protein</topology>
    </subcellularLocation>
</comment>
<protein>
    <recommendedName>
        <fullName evidence="8">G-protein coupled receptors family 2 profile 2 domain-containing protein</fullName>
    </recommendedName>
</protein>
<dbReference type="OMA" id="RNSSNGX"/>